<keyword evidence="2" id="KW-1185">Reference proteome</keyword>
<evidence type="ECO:0000313" key="2">
    <source>
        <dbReference type="Proteomes" id="UP001254488"/>
    </source>
</evidence>
<dbReference type="Proteomes" id="UP001254488">
    <property type="component" value="Unassembled WGS sequence"/>
</dbReference>
<accession>A0ABU2YDF0</accession>
<comment type="caution">
    <text evidence="1">The sequence shown here is derived from an EMBL/GenBank/DDBJ whole genome shotgun (WGS) entry which is preliminary data.</text>
</comment>
<gene>
    <name evidence="1" type="ORF">RM538_09380</name>
</gene>
<proteinExistence type="predicted"/>
<sequence>MKDLETIHWELVHAVATDMFFYIIADNTEVVSYLFDIPMESYLNKVIYFKEGLEIAIVDEKETFQKVINKKNHLESNLLKLTSIRDELKEENFKIVLDRHMQWANMSCFYSNLLLDNVDKLMTENVELLVRMFEIQRNAFVKYSTTIKDIFKYQELKPFDVFDVPSFSEGYSFLEAIAENKPLVATETQPAVATGNTNTEKEQLITDKEAERFLLKTVFHIKQ</sequence>
<dbReference type="EMBL" id="JAVRHZ010000005">
    <property type="protein sequence ID" value="MDT0556216.1"/>
    <property type="molecule type" value="Genomic_DNA"/>
</dbReference>
<organism evidence="1 2">
    <name type="scientific">Patiriisocius hiemis</name>
    <dbReference type="NCBI Taxonomy" id="3075604"/>
    <lineage>
        <taxon>Bacteria</taxon>
        <taxon>Pseudomonadati</taxon>
        <taxon>Bacteroidota</taxon>
        <taxon>Flavobacteriia</taxon>
        <taxon>Flavobacteriales</taxon>
        <taxon>Flavobacteriaceae</taxon>
        <taxon>Patiriisocius</taxon>
    </lineage>
</organism>
<protein>
    <submittedName>
        <fullName evidence="1">Uncharacterized protein</fullName>
    </submittedName>
</protein>
<evidence type="ECO:0000313" key="1">
    <source>
        <dbReference type="EMBL" id="MDT0556216.1"/>
    </source>
</evidence>
<name>A0ABU2YDF0_9FLAO</name>
<reference evidence="1 2" key="1">
    <citation type="submission" date="2023-09" db="EMBL/GenBank/DDBJ databases">
        <authorList>
            <person name="Rey-Velasco X."/>
        </authorList>
    </citation>
    <scope>NUCLEOTIDE SEQUENCE [LARGE SCALE GENOMIC DNA]</scope>
    <source>
        <strain evidence="1 2">W242</strain>
    </source>
</reference>
<dbReference type="RefSeq" id="WP_311333169.1">
    <property type="nucleotide sequence ID" value="NZ_JAVRHZ010000005.1"/>
</dbReference>